<reference evidence="1" key="1">
    <citation type="submission" date="2022-08" db="EMBL/GenBank/DDBJ databases">
        <title>Genome analysis of Corynebacteriales strain.</title>
        <authorList>
            <person name="Lee S.D."/>
        </authorList>
    </citation>
    <scope>NUCLEOTIDE SEQUENCE</scope>
    <source>
        <strain evidence="1">D3-21</strain>
    </source>
</reference>
<comment type="caution">
    <text evidence="1">The sequence shown here is derived from an EMBL/GenBank/DDBJ whole genome shotgun (WGS) entry which is preliminary data.</text>
</comment>
<evidence type="ECO:0000313" key="1">
    <source>
        <dbReference type="EMBL" id="MDG3014193.1"/>
    </source>
</evidence>
<dbReference type="InterPro" id="IPR000801">
    <property type="entry name" value="Esterase-like"/>
</dbReference>
<dbReference type="AlphaFoldDB" id="A0A9X4M2U6"/>
<dbReference type="GO" id="GO:0016747">
    <property type="term" value="F:acyltransferase activity, transferring groups other than amino-acyl groups"/>
    <property type="evidence" value="ECO:0007669"/>
    <property type="project" value="TreeGrafter"/>
</dbReference>
<proteinExistence type="predicted"/>
<gene>
    <name evidence="1" type="ORF">NVS88_06445</name>
</gene>
<keyword evidence="2" id="KW-1185">Reference proteome</keyword>
<dbReference type="PANTHER" id="PTHR48098:SF1">
    <property type="entry name" value="DIACYLGLYCEROL ACYLTRANSFERASE_MYCOLYLTRANSFERASE AG85A"/>
    <property type="match status" value="1"/>
</dbReference>
<evidence type="ECO:0000313" key="2">
    <source>
        <dbReference type="Proteomes" id="UP001152755"/>
    </source>
</evidence>
<dbReference type="Gene3D" id="3.40.50.1820">
    <property type="entry name" value="alpha/beta hydrolase"/>
    <property type="match status" value="1"/>
</dbReference>
<accession>A0A9X4M2U6</accession>
<protein>
    <submittedName>
        <fullName evidence="1">Esterase family protein</fullName>
    </submittedName>
</protein>
<name>A0A9X4M2U6_9ACTN</name>
<dbReference type="SUPFAM" id="SSF53474">
    <property type="entry name" value="alpha/beta-Hydrolases"/>
    <property type="match status" value="1"/>
</dbReference>
<dbReference type="EMBL" id="JANRHA010000003">
    <property type="protein sequence ID" value="MDG3014193.1"/>
    <property type="molecule type" value="Genomic_DNA"/>
</dbReference>
<dbReference type="PANTHER" id="PTHR48098">
    <property type="entry name" value="ENTEROCHELIN ESTERASE-RELATED"/>
    <property type="match status" value="1"/>
</dbReference>
<organism evidence="1 2">
    <name type="scientific">Speluncibacter jeojiensis</name>
    <dbReference type="NCBI Taxonomy" id="2710754"/>
    <lineage>
        <taxon>Bacteria</taxon>
        <taxon>Bacillati</taxon>
        <taxon>Actinomycetota</taxon>
        <taxon>Actinomycetes</taxon>
        <taxon>Mycobacteriales</taxon>
        <taxon>Speluncibacteraceae</taxon>
        <taxon>Speluncibacter</taxon>
    </lineage>
</organism>
<dbReference type="Pfam" id="PF00756">
    <property type="entry name" value="Esterase"/>
    <property type="match status" value="1"/>
</dbReference>
<dbReference type="InterPro" id="IPR050583">
    <property type="entry name" value="Mycobacterial_A85_antigen"/>
</dbReference>
<sequence>MMAFALTLTSAITGGAVANAWSPTHGTLQTVFCNSSAGMAPVKLEIQRAARGGSKYLLLLDGLRATNDVSGWDKETNAFQQFQNDNINVVMPVGGAATFYSDWVGPIGSGLGTMGSSGSSGSVGEAAGSSTNTGYKPMWETFLTKDMPNCLAGMGMSRTGNAIAGLSMGGSAALTLANYHRDQFNFAGSFSGYLNNSAPGMRQGIRLALLSQPPGYNVDNMWGPPWSDLWLRNDPFVFAPQLRGLSLYISAADGIPGPDTSIHSGLDVYNTVNAMGLEAMALANTRSFQARLWSLGIPATFDFPATGVHNWGNWQAELWKARPQILAAVGA</sequence>
<dbReference type="Proteomes" id="UP001152755">
    <property type="component" value="Unassembled WGS sequence"/>
</dbReference>
<dbReference type="InterPro" id="IPR029058">
    <property type="entry name" value="AB_hydrolase_fold"/>
</dbReference>